<organism evidence="1 2">
    <name type="scientific">Orchesella cincta</name>
    <name type="common">Springtail</name>
    <name type="synonym">Podura cincta</name>
    <dbReference type="NCBI Taxonomy" id="48709"/>
    <lineage>
        <taxon>Eukaryota</taxon>
        <taxon>Metazoa</taxon>
        <taxon>Ecdysozoa</taxon>
        <taxon>Arthropoda</taxon>
        <taxon>Hexapoda</taxon>
        <taxon>Collembola</taxon>
        <taxon>Entomobryomorpha</taxon>
        <taxon>Entomobryoidea</taxon>
        <taxon>Orchesellidae</taxon>
        <taxon>Orchesellinae</taxon>
        <taxon>Orchesella</taxon>
    </lineage>
</organism>
<dbReference type="EMBL" id="LJIJ01004775">
    <property type="protein sequence ID" value="ODM87741.1"/>
    <property type="molecule type" value="Genomic_DNA"/>
</dbReference>
<comment type="caution">
    <text evidence="1">The sequence shown here is derived from an EMBL/GenBank/DDBJ whole genome shotgun (WGS) entry which is preliminary data.</text>
</comment>
<keyword evidence="2" id="KW-1185">Reference proteome</keyword>
<evidence type="ECO:0000313" key="1">
    <source>
        <dbReference type="EMBL" id="ODM87741.1"/>
    </source>
</evidence>
<dbReference type="AlphaFoldDB" id="A0A1D2M4A9"/>
<name>A0A1D2M4A9_ORCCI</name>
<protein>
    <submittedName>
        <fullName evidence="1">Uncharacterized protein</fullName>
    </submittedName>
</protein>
<accession>A0A1D2M4A9</accession>
<sequence>MTVREEKRVNKDLSIRKFVINLFDQKLTVGLTCVFVGLIQQFDQETQRDFELIGEKWKRFRMPQGSFGAKSPVLAEC</sequence>
<evidence type="ECO:0000313" key="2">
    <source>
        <dbReference type="Proteomes" id="UP000094527"/>
    </source>
</evidence>
<dbReference type="Proteomes" id="UP000094527">
    <property type="component" value="Unassembled WGS sequence"/>
</dbReference>
<gene>
    <name evidence="1" type="ORF">Ocin01_18941</name>
</gene>
<reference evidence="1 2" key="1">
    <citation type="journal article" date="2016" name="Genome Biol. Evol.">
        <title>Gene Family Evolution Reflects Adaptation to Soil Environmental Stressors in the Genome of the Collembolan Orchesella cincta.</title>
        <authorList>
            <person name="Faddeeva-Vakhrusheva A."/>
            <person name="Derks M.F."/>
            <person name="Anvar S.Y."/>
            <person name="Agamennone V."/>
            <person name="Suring W."/>
            <person name="Smit S."/>
            <person name="van Straalen N.M."/>
            <person name="Roelofs D."/>
        </authorList>
    </citation>
    <scope>NUCLEOTIDE SEQUENCE [LARGE SCALE GENOMIC DNA]</scope>
    <source>
        <tissue evidence="1">Mixed pool</tissue>
    </source>
</reference>
<proteinExistence type="predicted"/>